<dbReference type="OrthoDB" id="7063513at2"/>
<dbReference type="Proteomes" id="UP000029738">
    <property type="component" value="Unassembled WGS sequence"/>
</dbReference>
<comment type="caution">
    <text evidence="2">The sequence shown here is derived from an EMBL/GenBank/DDBJ whole genome shotgun (WGS) entry which is preliminary data.</text>
</comment>
<evidence type="ECO:0000313" key="2">
    <source>
        <dbReference type="EMBL" id="KAF3886249.1"/>
    </source>
</evidence>
<reference evidence="2" key="2">
    <citation type="submission" date="2019-11" db="EMBL/GenBank/DDBJ databases">
        <title>Improved Assembly of Tolypothrix boutellei genome.</title>
        <authorList>
            <person name="Sarangi A.N."/>
            <person name="Mukherjee M."/>
            <person name="Ghosh S."/>
            <person name="Singh D."/>
            <person name="Das A."/>
            <person name="Kant S."/>
            <person name="Prusty A."/>
            <person name="Tripathy S."/>
        </authorList>
    </citation>
    <scope>NUCLEOTIDE SEQUENCE</scope>
    <source>
        <strain evidence="2">VB521301</strain>
    </source>
</reference>
<accession>A0A8S9T3Y7</accession>
<proteinExistence type="predicted"/>
<feature type="region of interest" description="Disordered" evidence="1">
    <location>
        <begin position="1"/>
        <end position="25"/>
    </location>
</feature>
<dbReference type="EMBL" id="JHEG04000001">
    <property type="protein sequence ID" value="KAF3886249.1"/>
    <property type="molecule type" value="Genomic_DNA"/>
</dbReference>
<feature type="compositionally biased region" description="Basic and acidic residues" evidence="1">
    <location>
        <begin position="9"/>
        <end position="25"/>
    </location>
</feature>
<organism evidence="2 3">
    <name type="scientific">Tolypothrix bouteillei VB521301</name>
    <dbReference type="NCBI Taxonomy" id="1479485"/>
    <lineage>
        <taxon>Bacteria</taxon>
        <taxon>Bacillati</taxon>
        <taxon>Cyanobacteriota</taxon>
        <taxon>Cyanophyceae</taxon>
        <taxon>Nostocales</taxon>
        <taxon>Tolypothrichaceae</taxon>
        <taxon>Tolypothrix</taxon>
    </lineage>
</organism>
<dbReference type="RefSeq" id="WP_153021458.1">
    <property type="nucleotide sequence ID" value="NZ_JHEG04000001.1"/>
</dbReference>
<evidence type="ECO:0000256" key="1">
    <source>
        <dbReference type="SAM" id="MobiDB-lite"/>
    </source>
</evidence>
<sequence length="55" mass="6262">MLRNYFSKNDGKSSEKMQKLGRTEANRLTASETILPLENIPTEHSLEIFMESFGA</sequence>
<keyword evidence="3" id="KW-1185">Reference proteome</keyword>
<gene>
    <name evidence="2" type="ORF">DA73_0400012755</name>
</gene>
<evidence type="ECO:0000313" key="3">
    <source>
        <dbReference type="Proteomes" id="UP000029738"/>
    </source>
</evidence>
<name>A0A8S9T3Y7_9CYAN</name>
<protein>
    <submittedName>
        <fullName evidence="2">Uncharacterized protein</fullName>
    </submittedName>
</protein>
<reference evidence="2" key="1">
    <citation type="journal article" date="2015" name="Genome Announc.">
        <title>Draft Genome Sequence of Tolypothrix boutellei Strain VB521301.</title>
        <authorList>
            <person name="Chandrababunaidu M.M."/>
            <person name="Singh D."/>
            <person name="Sen D."/>
            <person name="Bhan S."/>
            <person name="Das S."/>
            <person name="Gupta A."/>
            <person name="Adhikary S.P."/>
            <person name="Tripathy S."/>
        </authorList>
    </citation>
    <scope>NUCLEOTIDE SEQUENCE</scope>
    <source>
        <strain evidence="2">VB521301</strain>
    </source>
</reference>
<dbReference type="AlphaFoldDB" id="A0A8S9T3Y7"/>